<dbReference type="InterPro" id="IPR008538">
    <property type="entry name" value="Uma2"/>
</dbReference>
<dbReference type="CDD" id="cd06260">
    <property type="entry name" value="DUF820-like"/>
    <property type="match status" value="1"/>
</dbReference>
<dbReference type="RefSeq" id="WP_226725103.1">
    <property type="nucleotide sequence ID" value="NZ_JAJAUY010000008.1"/>
</dbReference>
<keyword evidence="2" id="KW-0378">Hydrolase</keyword>
<accession>A0ABS8B1P5</accession>
<evidence type="ECO:0000259" key="1">
    <source>
        <dbReference type="Pfam" id="PF05685"/>
    </source>
</evidence>
<protein>
    <submittedName>
        <fullName evidence="2">Uma2 family endonuclease</fullName>
    </submittedName>
</protein>
<dbReference type="PANTHER" id="PTHR35400">
    <property type="entry name" value="SLR1083 PROTEIN"/>
    <property type="match status" value="1"/>
</dbReference>
<dbReference type="Gene3D" id="3.90.1570.10">
    <property type="entry name" value="tt1808, chain A"/>
    <property type="match status" value="1"/>
</dbReference>
<dbReference type="EMBL" id="JAJAUY010000008">
    <property type="protein sequence ID" value="MCB5178487.1"/>
    <property type="molecule type" value="Genomic_DNA"/>
</dbReference>
<evidence type="ECO:0000313" key="2">
    <source>
        <dbReference type="EMBL" id="MCB5178487.1"/>
    </source>
</evidence>
<dbReference type="Pfam" id="PF05685">
    <property type="entry name" value="Uma2"/>
    <property type="match status" value="1"/>
</dbReference>
<gene>
    <name evidence="2" type="ORF">LG632_03665</name>
</gene>
<keyword evidence="2" id="KW-0540">Nuclease</keyword>
<comment type="caution">
    <text evidence="2">The sequence shown here is derived from an EMBL/GenBank/DDBJ whole genome shotgun (WGS) entry which is preliminary data.</text>
</comment>
<proteinExistence type="predicted"/>
<dbReference type="InterPro" id="IPR011335">
    <property type="entry name" value="Restrct_endonuc-II-like"/>
</dbReference>
<dbReference type="Proteomes" id="UP001199054">
    <property type="component" value="Unassembled WGS sequence"/>
</dbReference>
<evidence type="ECO:0000313" key="3">
    <source>
        <dbReference type="Proteomes" id="UP001199054"/>
    </source>
</evidence>
<sequence>MSPPVHESLPPVHVAHVMDVYESLETPEGWRSEIIEAEIVLVPPPSVVHEHILDHVRTALRTVLPRSWGMSTHSGLVLPSLFNVAIPDLLVTDVALMDAGYAPNGGVDWAVRLEHVELVVEVTSTNAMTDRDVKRVAYGKAGIPRYLLVDRERHEVTLFTEPHDLGYGNPLRVPYGESLTVDFGEAGTVEITTDAFPK</sequence>
<organism evidence="2 3">
    <name type="scientific">Streptomyces antimicrobicus</name>
    <dbReference type="NCBI Taxonomy" id="2883108"/>
    <lineage>
        <taxon>Bacteria</taxon>
        <taxon>Bacillati</taxon>
        <taxon>Actinomycetota</taxon>
        <taxon>Actinomycetes</taxon>
        <taxon>Kitasatosporales</taxon>
        <taxon>Streptomycetaceae</taxon>
        <taxon>Streptomyces</taxon>
    </lineage>
</organism>
<feature type="domain" description="Putative restriction endonuclease" evidence="1">
    <location>
        <begin position="21"/>
        <end position="179"/>
    </location>
</feature>
<reference evidence="2 3" key="1">
    <citation type="submission" date="2021-10" db="EMBL/GenBank/DDBJ databases">
        <title>Streptomyces sp. strain SMC 277, a novel streptomycete isolated from soil.</title>
        <authorList>
            <person name="Chanama M."/>
        </authorList>
    </citation>
    <scope>NUCLEOTIDE SEQUENCE [LARGE SCALE GENOMIC DNA]</scope>
    <source>
        <strain evidence="2 3">SMC 277</strain>
    </source>
</reference>
<dbReference type="PANTHER" id="PTHR35400:SF3">
    <property type="entry name" value="SLL1072 PROTEIN"/>
    <property type="match status" value="1"/>
</dbReference>
<dbReference type="GO" id="GO:0004519">
    <property type="term" value="F:endonuclease activity"/>
    <property type="evidence" value="ECO:0007669"/>
    <property type="project" value="UniProtKB-KW"/>
</dbReference>
<keyword evidence="2" id="KW-0255">Endonuclease</keyword>
<keyword evidence="3" id="KW-1185">Reference proteome</keyword>
<dbReference type="InterPro" id="IPR012296">
    <property type="entry name" value="Nuclease_put_TT1808"/>
</dbReference>
<dbReference type="SUPFAM" id="SSF52980">
    <property type="entry name" value="Restriction endonuclease-like"/>
    <property type="match status" value="1"/>
</dbReference>
<name>A0ABS8B1P5_9ACTN</name>